<feature type="signal peptide" evidence="1">
    <location>
        <begin position="1"/>
        <end position="21"/>
    </location>
</feature>
<name>A0A8J3BCW5_9FLAO</name>
<proteinExistence type="predicted"/>
<gene>
    <name evidence="2" type="ORF">GCM10007962_00720</name>
</gene>
<reference evidence="2" key="2">
    <citation type="submission" date="2020-09" db="EMBL/GenBank/DDBJ databases">
        <authorList>
            <person name="Sun Q."/>
            <person name="Ohkuma M."/>
        </authorList>
    </citation>
    <scope>NUCLEOTIDE SEQUENCE</scope>
    <source>
        <strain evidence="2">JCM 12862</strain>
    </source>
</reference>
<comment type="caution">
    <text evidence="2">The sequence shown here is derived from an EMBL/GenBank/DDBJ whole genome shotgun (WGS) entry which is preliminary data.</text>
</comment>
<keyword evidence="1" id="KW-0732">Signal</keyword>
<evidence type="ECO:0000313" key="3">
    <source>
        <dbReference type="Proteomes" id="UP000612329"/>
    </source>
</evidence>
<feature type="chain" id="PRO_5035146136" description="T9SS C-terminal target domain-containing protein" evidence="1">
    <location>
        <begin position="22"/>
        <end position="276"/>
    </location>
</feature>
<keyword evidence="3" id="KW-1185">Reference proteome</keyword>
<dbReference type="RefSeq" id="WP_188649284.1">
    <property type="nucleotide sequence ID" value="NZ_BMNR01000001.1"/>
</dbReference>
<evidence type="ECO:0000256" key="1">
    <source>
        <dbReference type="SAM" id="SignalP"/>
    </source>
</evidence>
<dbReference type="EMBL" id="BMNR01000001">
    <property type="protein sequence ID" value="GGK10425.1"/>
    <property type="molecule type" value="Genomic_DNA"/>
</dbReference>
<evidence type="ECO:0000313" key="2">
    <source>
        <dbReference type="EMBL" id="GGK10425.1"/>
    </source>
</evidence>
<reference evidence="2" key="1">
    <citation type="journal article" date="2014" name="Int. J. Syst. Evol. Microbiol.">
        <title>Complete genome sequence of Corynebacterium casei LMG S-19264T (=DSM 44701T), isolated from a smear-ripened cheese.</title>
        <authorList>
            <consortium name="US DOE Joint Genome Institute (JGI-PGF)"/>
            <person name="Walter F."/>
            <person name="Albersmeier A."/>
            <person name="Kalinowski J."/>
            <person name="Ruckert C."/>
        </authorList>
    </citation>
    <scope>NUCLEOTIDE SEQUENCE</scope>
    <source>
        <strain evidence="2">JCM 12862</strain>
    </source>
</reference>
<organism evidence="2 3">
    <name type="scientific">Yeosuana aromativorans</name>
    <dbReference type="NCBI Taxonomy" id="288019"/>
    <lineage>
        <taxon>Bacteria</taxon>
        <taxon>Pseudomonadati</taxon>
        <taxon>Bacteroidota</taxon>
        <taxon>Flavobacteriia</taxon>
        <taxon>Flavobacteriales</taxon>
        <taxon>Flavobacteriaceae</taxon>
        <taxon>Yeosuana</taxon>
    </lineage>
</organism>
<protein>
    <recommendedName>
        <fullName evidence="4">T9SS C-terminal target domain-containing protein</fullName>
    </recommendedName>
</protein>
<sequence length="276" mass="29604">MKQKLLLIILPILFFAATLQAQDKVWDFGGSDTVNWGPDATGVADNEVRDNLGIYMGTTSTSNIGIIDSSNGSVSNWQTAGDIDGYSSTTRFKFNGDSGISDLGGGVLQPSKRYIYFAVTGACTVKLWLRGSSGRTVYLSDDSFVPFGSVLIPASGYVIETVNYTGGSGNIYIYDDAAVYLCKMVVSPASSIGTTGLVLSADDFKSQVSTNMRAVGNRIYVSNVKTKTEVNIYSITGALVKSFKTNSDTDFTFRSGLWIATLKTVDGQKSVKLLTH</sequence>
<dbReference type="Proteomes" id="UP000612329">
    <property type="component" value="Unassembled WGS sequence"/>
</dbReference>
<dbReference type="AlphaFoldDB" id="A0A8J3BCW5"/>
<accession>A0A8J3BCW5</accession>
<evidence type="ECO:0008006" key="4">
    <source>
        <dbReference type="Google" id="ProtNLM"/>
    </source>
</evidence>